<feature type="transmembrane region" description="Helical" evidence="11">
    <location>
        <begin position="179"/>
        <end position="199"/>
    </location>
</feature>
<feature type="domain" description="Cytochrome c-type biogenesis protein CcmF C-terminal" evidence="13">
    <location>
        <begin position="317"/>
        <end position="649"/>
    </location>
</feature>
<feature type="transmembrane region" description="Helical" evidence="11">
    <location>
        <begin position="97"/>
        <end position="114"/>
    </location>
</feature>
<evidence type="ECO:0000256" key="3">
    <source>
        <dbReference type="ARBA" id="ARBA00022475"/>
    </source>
</evidence>
<keyword evidence="6" id="KW-0201">Cytochrome c-type biogenesis</keyword>
<keyword evidence="5 11" id="KW-0812">Transmembrane</keyword>
<protein>
    <submittedName>
        <fullName evidence="14">Cytochrome c-type biogenesis protein CcmF</fullName>
    </submittedName>
</protein>
<keyword evidence="7 11" id="KW-1133">Transmembrane helix</keyword>
<dbReference type="NCBIfam" id="TIGR00353">
    <property type="entry name" value="nrfE"/>
    <property type="match status" value="1"/>
</dbReference>
<reference evidence="14 15" key="1">
    <citation type="submission" date="2018-06" db="EMBL/GenBank/DDBJ databases">
        <authorList>
            <consortium name="Pathogen Informatics"/>
            <person name="Doyle S."/>
        </authorList>
    </citation>
    <scope>NUCLEOTIDE SEQUENCE [LARGE SCALE GENOMIC DNA]</scope>
    <source>
        <strain evidence="14 15">NCTC10359</strain>
    </source>
</reference>
<evidence type="ECO:0000259" key="13">
    <source>
        <dbReference type="Pfam" id="PF16327"/>
    </source>
</evidence>
<feature type="transmembrane region" description="Helical" evidence="11">
    <location>
        <begin position="126"/>
        <end position="145"/>
    </location>
</feature>
<feature type="transmembrane region" description="Helical" evidence="11">
    <location>
        <begin position="354"/>
        <end position="376"/>
    </location>
</feature>
<feature type="transmembrane region" description="Helical" evidence="11">
    <location>
        <begin position="496"/>
        <end position="519"/>
    </location>
</feature>
<evidence type="ECO:0000256" key="7">
    <source>
        <dbReference type="ARBA" id="ARBA00022989"/>
    </source>
</evidence>
<dbReference type="PRINTS" id="PR01410">
    <property type="entry name" value="CCBIOGENESIS"/>
</dbReference>
<dbReference type="GO" id="GO:0005886">
    <property type="term" value="C:plasma membrane"/>
    <property type="evidence" value="ECO:0007669"/>
    <property type="project" value="UniProtKB-SubCell"/>
</dbReference>
<feature type="transmembrane region" description="Helical" evidence="11">
    <location>
        <begin position="211"/>
        <end position="231"/>
    </location>
</feature>
<feature type="transmembrane region" description="Helical" evidence="11">
    <location>
        <begin position="630"/>
        <end position="647"/>
    </location>
</feature>
<evidence type="ECO:0000256" key="9">
    <source>
        <dbReference type="ARBA" id="ARBA00037230"/>
    </source>
</evidence>
<feature type="transmembrane region" description="Helical" evidence="11">
    <location>
        <begin position="275"/>
        <end position="295"/>
    </location>
</feature>
<dbReference type="GO" id="GO:0015232">
    <property type="term" value="F:heme transmembrane transporter activity"/>
    <property type="evidence" value="ECO:0007669"/>
    <property type="project" value="InterPro"/>
</dbReference>
<dbReference type="NCBIfam" id="NF007691">
    <property type="entry name" value="PRK10369.1"/>
    <property type="match status" value="1"/>
</dbReference>
<dbReference type="GO" id="GO:0020037">
    <property type="term" value="F:heme binding"/>
    <property type="evidence" value="ECO:0007669"/>
    <property type="project" value="InterPro"/>
</dbReference>
<evidence type="ECO:0000256" key="10">
    <source>
        <dbReference type="SAM" id="MobiDB-lite"/>
    </source>
</evidence>
<feature type="compositionally biased region" description="Basic and acidic residues" evidence="10">
    <location>
        <begin position="678"/>
        <end position="709"/>
    </location>
</feature>
<feature type="transmembrane region" description="Helical" evidence="11">
    <location>
        <begin position="456"/>
        <end position="475"/>
    </location>
</feature>
<dbReference type="Pfam" id="PF16327">
    <property type="entry name" value="CcmF_C"/>
    <property type="match status" value="1"/>
</dbReference>
<dbReference type="InterPro" id="IPR032523">
    <property type="entry name" value="CcmF_C"/>
</dbReference>
<evidence type="ECO:0000313" key="15">
    <source>
        <dbReference type="Proteomes" id="UP000254437"/>
    </source>
</evidence>
<organism evidence="14 15">
    <name type="scientific">Moraxella lacunata</name>
    <dbReference type="NCBI Taxonomy" id="477"/>
    <lineage>
        <taxon>Bacteria</taxon>
        <taxon>Pseudomonadati</taxon>
        <taxon>Pseudomonadota</taxon>
        <taxon>Gammaproteobacteria</taxon>
        <taxon>Moraxellales</taxon>
        <taxon>Moraxellaceae</taxon>
        <taxon>Moraxella</taxon>
    </lineage>
</organism>
<accession>A0A378T5T2</accession>
<keyword evidence="3" id="KW-1003">Cell membrane</keyword>
<dbReference type="GO" id="GO:0017004">
    <property type="term" value="P:cytochrome complex assembly"/>
    <property type="evidence" value="ECO:0007669"/>
    <property type="project" value="UniProtKB-KW"/>
</dbReference>
<evidence type="ECO:0000256" key="2">
    <source>
        <dbReference type="ARBA" id="ARBA00009186"/>
    </source>
</evidence>
<feature type="transmembrane region" description="Helical" evidence="11">
    <location>
        <begin position="315"/>
        <end position="333"/>
    </location>
</feature>
<feature type="transmembrane region" description="Helical" evidence="11">
    <location>
        <begin position="425"/>
        <end position="444"/>
    </location>
</feature>
<dbReference type="InterPro" id="IPR003568">
    <property type="entry name" value="Cyt_c_biogenesis_CcmF"/>
</dbReference>
<evidence type="ECO:0000256" key="11">
    <source>
        <dbReference type="SAM" id="Phobius"/>
    </source>
</evidence>
<feature type="region of interest" description="Disordered" evidence="10">
    <location>
        <begin position="660"/>
        <end position="725"/>
    </location>
</feature>
<gene>
    <name evidence="14" type="primary">ccmF</name>
    <name evidence="14" type="ORF">NCTC10359_00772</name>
</gene>
<dbReference type="InterPro" id="IPR003567">
    <property type="entry name" value="Cyt_c_biogenesis"/>
</dbReference>
<evidence type="ECO:0000256" key="5">
    <source>
        <dbReference type="ARBA" id="ARBA00022692"/>
    </source>
</evidence>
<evidence type="ECO:0000256" key="6">
    <source>
        <dbReference type="ARBA" id="ARBA00022748"/>
    </source>
</evidence>
<sequence>MLITELGYFALLLALVLAILQTVLPALGVIKRQTAWQRLAPSLAVAGFLAMLVSFVALMAGFLYNDFSLVYVAGHSNSLLPWYYKLSATWGGHEGSLLLWLTILSTWCMLVAVCSRGLPLDMRARVLSVLGGVQVMMLAMLTFTSNPFVRTLPNLPVDGADLNPLLQDPGLIFHPPMLYMGYVGLAVPFAFCMASLWAGRLDAVWTRWSRPWTVAAWVFLTLGIAIGSWWAYYELGWGGWWFWDPVENASLMPWLASTALIHSLAVTEKRGVFKAWTIMLAIFGFALSLLGTFLVRSGVITSVHSFAADPTRGMAILAILGVVIGGGLLMFALRGWRLTVESFYQLKSRETILVINNIILLVATLVVLLGTLYPIIADAFKLGQVSVGPPYFNALFVPLSWVLLAFMGVGATMRYKYDSRPMLKVLMMTGVCSLLLSVVGWYMINLLGENTPFDHTIYITASLSAWVLLFIGLDIKDKTRHAKGFTNGLRKLSPSYYGMQIAHIGVLVTALGVAGVSALSLEKDVAMTVGDSTHVQGYDFYLQDFDLVQGSNYDATRATIQVKADGRLITTLYPEKRNYVVSMMPMTEVGLRASLFNELYVALGEPIVKDGKVDNNTWAVRVHVKPMVRWLWLGSIIMALGGFIAMLDKRYRMKKVKADLAKSKPSPTTVNQDNGKNNSKDNGKVIKKVIKDGEKVVKDDESISKDNNKDSQTTKANDNAGEITP</sequence>
<dbReference type="InterPro" id="IPR002541">
    <property type="entry name" value="Cyt_c_assembly"/>
</dbReference>
<dbReference type="PANTHER" id="PTHR43653">
    <property type="entry name" value="CYTOCHROME C ASSEMBLY PROTEIN-RELATED"/>
    <property type="match status" value="1"/>
</dbReference>
<dbReference type="Pfam" id="PF01578">
    <property type="entry name" value="Cytochrom_C_asm"/>
    <property type="match status" value="1"/>
</dbReference>
<evidence type="ECO:0000256" key="4">
    <source>
        <dbReference type="ARBA" id="ARBA00022519"/>
    </source>
</evidence>
<dbReference type="PANTHER" id="PTHR43653:SF1">
    <property type="entry name" value="CYTOCHROME C-TYPE BIOGENESIS PROTEIN CCMF"/>
    <property type="match status" value="1"/>
</dbReference>
<feature type="transmembrane region" description="Helical" evidence="11">
    <location>
        <begin position="42"/>
        <end position="64"/>
    </location>
</feature>
<evidence type="ECO:0000259" key="12">
    <source>
        <dbReference type="Pfam" id="PF01578"/>
    </source>
</evidence>
<feature type="transmembrane region" description="Helical" evidence="11">
    <location>
        <begin position="251"/>
        <end position="268"/>
    </location>
</feature>
<dbReference type="EMBL" id="UGQU01000001">
    <property type="protein sequence ID" value="STZ56168.1"/>
    <property type="molecule type" value="Genomic_DNA"/>
</dbReference>
<proteinExistence type="inferred from homology"/>
<evidence type="ECO:0000313" key="14">
    <source>
        <dbReference type="EMBL" id="STZ56168.1"/>
    </source>
</evidence>
<keyword evidence="4" id="KW-0997">Cell inner membrane</keyword>
<dbReference type="PRINTS" id="PR01411">
    <property type="entry name" value="CCMFBIOGNSIS"/>
</dbReference>
<keyword evidence="8 11" id="KW-0472">Membrane</keyword>
<comment type="similarity">
    <text evidence="2">Belongs to the CcmF/CycK/Ccl1/NrfE/CcsA family.</text>
</comment>
<evidence type="ECO:0000256" key="8">
    <source>
        <dbReference type="ARBA" id="ARBA00023136"/>
    </source>
</evidence>
<feature type="transmembrane region" description="Helical" evidence="11">
    <location>
        <begin position="391"/>
        <end position="413"/>
    </location>
</feature>
<feature type="transmembrane region" description="Helical" evidence="11">
    <location>
        <begin position="6"/>
        <end position="30"/>
    </location>
</feature>
<comment type="subcellular location">
    <subcellularLocation>
        <location evidence="1">Cell inner membrane</location>
        <topology evidence="1">Multi-pass membrane protein</topology>
    </subcellularLocation>
</comment>
<evidence type="ECO:0000256" key="1">
    <source>
        <dbReference type="ARBA" id="ARBA00004429"/>
    </source>
</evidence>
<feature type="domain" description="Cytochrome c assembly protein" evidence="12">
    <location>
        <begin position="90"/>
        <end position="297"/>
    </location>
</feature>
<dbReference type="Proteomes" id="UP000254437">
    <property type="component" value="Unassembled WGS sequence"/>
</dbReference>
<dbReference type="AlphaFoldDB" id="A0A378T5T2"/>
<name>A0A378T5T2_MORLA</name>
<comment type="function">
    <text evidence="9">Required for the biogenesis of c-type cytochromes. Possible subunit of a heme lyase.</text>
</comment>